<dbReference type="Gene3D" id="3.40.449.10">
    <property type="entry name" value="Phosphoenolpyruvate Carboxykinase, domain 1"/>
    <property type="match status" value="1"/>
</dbReference>
<dbReference type="SUPFAM" id="SSF68923">
    <property type="entry name" value="PEP carboxykinase N-terminal domain"/>
    <property type="match status" value="1"/>
</dbReference>
<feature type="binding site" evidence="10">
    <location>
        <position position="204"/>
    </location>
    <ligand>
        <name>Mn(2+)</name>
        <dbReference type="ChEBI" id="CHEBI:29035"/>
    </ligand>
</feature>
<evidence type="ECO:0000256" key="9">
    <source>
        <dbReference type="ARBA" id="ARBA00047371"/>
    </source>
</evidence>
<keyword evidence="10" id="KW-0963">Cytoplasm</keyword>
<keyword evidence="10" id="KW-0479">Metal-binding</keyword>
<keyword evidence="10" id="KW-0464">Manganese</keyword>
<dbReference type="Gene3D" id="3.90.228.20">
    <property type="match status" value="1"/>
</dbReference>
<feature type="binding site" evidence="10">
    <location>
        <position position="45"/>
    </location>
    <ligand>
        <name>substrate</name>
    </ligand>
</feature>
<proteinExistence type="inferred from homology"/>
<dbReference type="NCBIfam" id="NF006823">
    <property type="entry name" value="PRK09344.1-5"/>
    <property type="match status" value="1"/>
</dbReference>
<dbReference type="PIRSF" id="PIRSF006294">
    <property type="entry name" value="PEP_crbxkin"/>
    <property type="match status" value="1"/>
</dbReference>
<dbReference type="GO" id="GO:0005524">
    <property type="term" value="F:ATP binding"/>
    <property type="evidence" value="ECO:0007669"/>
    <property type="project" value="UniProtKB-UniRule"/>
</dbReference>
<keyword evidence="5 10" id="KW-0547">Nucleotide-binding</keyword>
<dbReference type="GO" id="GO:0006094">
    <property type="term" value="P:gluconeogenesis"/>
    <property type="evidence" value="ECO:0007669"/>
    <property type="project" value="UniProtKB-UniRule"/>
</dbReference>
<dbReference type="InterPro" id="IPR013035">
    <property type="entry name" value="PEP_carboxykinase_C"/>
</dbReference>
<dbReference type="EMBL" id="CP101717">
    <property type="protein sequence ID" value="WLD58776.1"/>
    <property type="molecule type" value="Genomic_DNA"/>
</dbReference>
<feature type="binding site" evidence="10">
    <location>
        <position position="305"/>
    </location>
    <ligand>
        <name>ATP</name>
        <dbReference type="ChEBI" id="CHEBI:30616"/>
    </ligand>
</feature>
<feature type="binding site" evidence="10">
    <location>
        <position position="431"/>
    </location>
    <ligand>
        <name>ATP</name>
        <dbReference type="ChEBI" id="CHEBI:30616"/>
    </ligand>
</feature>
<dbReference type="NCBIfam" id="NF006820">
    <property type="entry name" value="PRK09344.1-2"/>
    <property type="match status" value="1"/>
</dbReference>
<sequence length="524" mass="56739">MNPASPTAQVDLSTEELIERALRDNEGTLSSTGALVVNTGHRTGRSPKDRFYVSDAETESTINWGAVNRPFDATQFDQLWTRVGAYLNERNHYVGHLHAGADPDHYIPLRVSTETAWHQIFARTLFIVPTAWNPGSKDGWQILNAPSFVCDPERDGTNSDGVVIINLSQRKILIAGMRYAGEMKKAVFSALNYLLPSADILPMHCSANMGKDGSTALFFGLSGTGKTTLSADPKRLLIGDDEHGWGRSGIFNFEGGCYAKCINLSEKNEPMIWQAIRRGAVLENVVVDDQGVADYTDVSLTENTRAAYPLTLIEQRVPENRGPEPKAVVFLTCDLTGVLPPVSRLSSEAAAYHFLSGYTALVGSTEMGAAKGIKSTFSMCFGAPFFPRPPQVYADLLRQRVAESGADVYLVNTGWTQGGYGEGRRFSIPETRAIIDAVVSGELKNVPVTRLPGINLDVPTAVPGIDSTLLNPREGWADPAKYDAAAAALIAQFNENFKQFDVSADIVAAGPQAFSGQSTVQKSA</sequence>
<dbReference type="GO" id="GO:0046872">
    <property type="term" value="F:metal ion binding"/>
    <property type="evidence" value="ECO:0007669"/>
    <property type="project" value="UniProtKB-KW"/>
</dbReference>
<dbReference type="HAMAP" id="MF_00453">
    <property type="entry name" value="PEPCK_ATP"/>
    <property type="match status" value="1"/>
</dbReference>
<keyword evidence="8 10" id="KW-0456">Lyase</keyword>
<comment type="caution">
    <text evidence="10">Lacks conserved residue(s) required for the propagation of feature annotation.</text>
</comment>
<comment type="subcellular location">
    <subcellularLocation>
        <location evidence="10">Cytoplasm</location>
    </subcellularLocation>
</comment>
<comment type="similarity">
    <text evidence="2 10">Belongs to the phosphoenolpyruvate carboxykinase (ATP) family.</text>
</comment>
<comment type="catalytic activity">
    <reaction evidence="9 10">
        <text>oxaloacetate + ATP = phosphoenolpyruvate + ADP + CO2</text>
        <dbReference type="Rhea" id="RHEA:18617"/>
        <dbReference type="ChEBI" id="CHEBI:16452"/>
        <dbReference type="ChEBI" id="CHEBI:16526"/>
        <dbReference type="ChEBI" id="CHEBI:30616"/>
        <dbReference type="ChEBI" id="CHEBI:58702"/>
        <dbReference type="ChEBI" id="CHEBI:456216"/>
        <dbReference type="EC" id="4.1.1.49"/>
    </reaction>
</comment>
<dbReference type="EC" id="4.1.1.49" evidence="3 10"/>
<reference evidence="11" key="1">
    <citation type="submission" date="2022-07" db="EMBL/GenBank/DDBJ databases">
        <title>Complete genome sequence of Salinispirillum sp. LH10-3-1 capable of multiple carbohydrate inversion isolated from a soda lake.</title>
        <authorList>
            <person name="Liu J."/>
            <person name="Zhai Y."/>
            <person name="Zhang H."/>
            <person name="Yang H."/>
            <person name="Qu J."/>
            <person name="Li J."/>
        </authorList>
    </citation>
    <scope>NUCLEOTIDE SEQUENCE</scope>
    <source>
        <strain evidence="11">LH 10-3-1</strain>
    </source>
</reference>
<name>A0AB38YHJ1_9GAMM</name>
<evidence type="ECO:0000256" key="5">
    <source>
        <dbReference type="ARBA" id="ARBA00022741"/>
    </source>
</evidence>
<dbReference type="GO" id="GO:0005829">
    <property type="term" value="C:cytosol"/>
    <property type="evidence" value="ECO:0007669"/>
    <property type="project" value="TreeGrafter"/>
</dbReference>
<evidence type="ECO:0000256" key="2">
    <source>
        <dbReference type="ARBA" id="ARBA00006052"/>
    </source>
</evidence>
<dbReference type="Gene3D" id="2.170.8.10">
    <property type="entry name" value="Phosphoenolpyruvate Carboxykinase, domain 2"/>
    <property type="match status" value="1"/>
</dbReference>
<dbReference type="NCBIfam" id="NF006821">
    <property type="entry name" value="PRK09344.1-3"/>
    <property type="match status" value="1"/>
</dbReference>
<feature type="binding site" evidence="10">
    <location>
        <position position="185"/>
    </location>
    <ligand>
        <name>Mn(2+)</name>
        <dbReference type="ChEBI" id="CHEBI:29035"/>
    </ligand>
</feature>
<dbReference type="InterPro" id="IPR008210">
    <property type="entry name" value="PEP_carboxykinase_N"/>
</dbReference>
<dbReference type="Pfam" id="PF01293">
    <property type="entry name" value="PEPCK_ATP"/>
    <property type="match status" value="1"/>
</dbReference>
<dbReference type="InterPro" id="IPR001272">
    <property type="entry name" value="PEP_carboxykinase_ATP"/>
</dbReference>
<evidence type="ECO:0000256" key="7">
    <source>
        <dbReference type="ARBA" id="ARBA00022840"/>
    </source>
</evidence>
<accession>A0AB38YHJ1</accession>
<evidence type="ECO:0000256" key="4">
    <source>
        <dbReference type="ARBA" id="ARBA00022432"/>
    </source>
</evidence>
<evidence type="ECO:0000256" key="1">
    <source>
        <dbReference type="ARBA" id="ARBA00004742"/>
    </source>
</evidence>
<evidence type="ECO:0000256" key="3">
    <source>
        <dbReference type="ARBA" id="ARBA00012363"/>
    </source>
</evidence>
<feature type="binding site" evidence="10">
    <location>
        <position position="204"/>
    </location>
    <ligand>
        <name>ATP</name>
        <dbReference type="ChEBI" id="CHEBI:30616"/>
    </ligand>
</feature>
<feature type="binding site" evidence="10">
    <location>
        <position position="269"/>
    </location>
    <ligand>
        <name>ATP</name>
        <dbReference type="ChEBI" id="CHEBI:30616"/>
    </ligand>
</feature>
<dbReference type="AlphaFoldDB" id="A0AB38YHJ1"/>
<comment type="pathway">
    <text evidence="1 10">Carbohydrate biosynthesis; gluconeogenesis.</text>
</comment>
<dbReference type="RefSeq" id="WP_304996062.1">
    <property type="nucleotide sequence ID" value="NZ_CP101717.1"/>
</dbReference>
<feature type="binding site" evidence="10">
    <location>
        <position position="179"/>
    </location>
    <ligand>
        <name>substrate</name>
    </ligand>
</feature>
<organism evidence="11">
    <name type="scientific">Salinispirillum sp. LH 10-3-1</name>
    <dbReference type="NCBI Taxonomy" id="2952525"/>
    <lineage>
        <taxon>Bacteria</taxon>
        <taxon>Pseudomonadati</taxon>
        <taxon>Pseudomonadota</taxon>
        <taxon>Gammaproteobacteria</taxon>
        <taxon>Oceanospirillales</taxon>
        <taxon>Saccharospirillaceae</taxon>
        <taxon>Salinispirillum</taxon>
    </lineage>
</organism>
<dbReference type="NCBIfam" id="TIGR00224">
    <property type="entry name" value="pckA"/>
    <property type="match status" value="1"/>
</dbReference>
<protein>
    <recommendedName>
        <fullName evidence="3 10">Phosphoenolpyruvate carboxykinase (ATP)</fullName>
        <shortName evidence="10">PCK</shortName>
        <shortName evidence="10">PEP carboxykinase</shortName>
        <shortName evidence="10">PEPCK</shortName>
        <ecNumber evidence="3 10">4.1.1.49</ecNumber>
    </recommendedName>
</protein>
<feature type="binding site" evidence="10">
    <location>
        <position position="185"/>
    </location>
    <ligand>
        <name>ATP</name>
        <dbReference type="ChEBI" id="CHEBI:30616"/>
    </ligand>
</feature>
<comment type="cofactor">
    <cofactor evidence="10">
        <name>Mn(2+)</name>
        <dbReference type="ChEBI" id="CHEBI:29035"/>
    </cofactor>
    <text evidence="10">Binds 1 Mn(2+) ion per subunit.</text>
</comment>
<feature type="binding site" evidence="10">
    <location>
        <position position="185"/>
    </location>
    <ligand>
        <name>substrate</name>
    </ligand>
</feature>
<keyword evidence="7 10" id="KW-0067">ATP-binding</keyword>
<evidence type="ECO:0000256" key="6">
    <source>
        <dbReference type="ARBA" id="ARBA00022793"/>
    </source>
</evidence>
<gene>
    <name evidence="10" type="primary">pckA</name>
    <name evidence="11" type="ORF">NFC81_03020</name>
</gene>
<keyword evidence="6 10" id="KW-0210">Decarboxylase</keyword>
<feature type="binding site" evidence="10">
    <location>
        <begin position="220"/>
        <end position="228"/>
    </location>
    <ligand>
        <name>ATP</name>
        <dbReference type="ChEBI" id="CHEBI:30616"/>
    </ligand>
</feature>
<comment type="function">
    <text evidence="10">Involved in the gluconeogenesis. Catalyzes the conversion of oxaloacetate (OAA) to phosphoenolpyruvate (PEP) through direct phosphoryl transfer between the nucleoside triphosphate and OAA.</text>
</comment>
<keyword evidence="4 10" id="KW-0312">Gluconeogenesis</keyword>
<feature type="binding site" evidence="10">
    <location>
        <position position="305"/>
    </location>
    <ligand>
        <name>substrate</name>
    </ligand>
</feature>
<dbReference type="GO" id="GO:0004612">
    <property type="term" value="F:phosphoenolpyruvate carboxykinase (ATP) activity"/>
    <property type="evidence" value="ECO:0007669"/>
    <property type="project" value="UniProtKB-UniRule"/>
</dbReference>
<dbReference type="PANTHER" id="PTHR30031">
    <property type="entry name" value="PHOSPHOENOLPYRUVATE CARBOXYKINASE ATP"/>
    <property type="match status" value="1"/>
</dbReference>
<dbReference type="SUPFAM" id="SSF53795">
    <property type="entry name" value="PEP carboxykinase-like"/>
    <property type="match status" value="1"/>
</dbReference>
<evidence type="ECO:0000313" key="11">
    <source>
        <dbReference type="EMBL" id="WLD58776.1"/>
    </source>
</evidence>
<evidence type="ECO:0000256" key="8">
    <source>
        <dbReference type="ARBA" id="ARBA00023239"/>
    </source>
</evidence>
<evidence type="ECO:0000256" key="10">
    <source>
        <dbReference type="HAMAP-Rule" id="MF_00453"/>
    </source>
</evidence>
<dbReference type="PANTHER" id="PTHR30031:SF0">
    <property type="entry name" value="PHOSPHOENOLPYRUVATE CARBOXYKINASE (ATP)"/>
    <property type="match status" value="1"/>
</dbReference>
<comment type="subunit">
    <text evidence="10">Monomer.</text>
</comment>
<feature type="binding site" evidence="10">
    <location>
        <position position="241"/>
    </location>
    <ligand>
        <name>Mn(2+)</name>
        <dbReference type="ChEBI" id="CHEBI:29035"/>
    </ligand>
</feature>